<dbReference type="Proteomes" id="UP000240717">
    <property type="component" value="Unassembled WGS sequence"/>
</dbReference>
<dbReference type="EMBL" id="PZEV01000051">
    <property type="protein sequence ID" value="PTI49746.1"/>
    <property type="molecule type" value="Genomic_DNA"/>
</dbReference>
<protein>
    <submittedName>
        <fullName evidence="2">Uncharacterized protein</fullName>
    </submittedName>
</protein>
<name>A0A2T4PXY5_STAWA</name>
<keyword evidence="1" id="KW-0812">Transmembrane</keyword>
<sequence length="75" mass="8690">MKLVFKMSCFFIIATLFLYTVRSIAIYNQIAFLSMILEYPSTILGGSTCATLLYFVEERKKKKDTKINYSRGCQK</sequence>
<reference evidence="2 3" key="1">
    <citation type="journal article" date="2016" name="Front. Microbiol.">
        <title>Comprehensive Phylogenetic Analysis of Bovine Non-aureus Staphylococci Species Based on Whole-Genome Sequencing.</title>
        <authorList>
            <person name="Naushad S."/>
            <person name="Barkema H.W."/>
            <person name="Luby C."/>
            <person name="Condas L.A."/>
            <person name="Nobrega D.B."/>
            <person name="Carson D.A."/>
            <person name="De Buck J."/>
        </authorList>
    </citation>
    <scope>NUCLEOTIDE SEQUENCE [LARGE SCALE GENOMIC DNA]</scope>
    <source>
        <strain evidence="2 3">SNUC 2993</strain>
    </source>
</reference>
<evidence type="ECO:0000313" key="2">
    <source>
        <dbReference type="EMBL" id="PTI49746.1"/>
    </source>
</evidence>
<evidence type="ECO:0000313" key="3">
    <source>
        <dbReference type="Proteomes" id="UP000240717"/>
    </source>
</evidence>
<dbReference type="AlphaFoldDB" id="A0A2T4PXY5"/>
<keyword evidence="1" id="KW-1133">Transmembrane helix</keyword>
<comment type="caution">
    <text evidence="2">The sequence shown here is derived from an EMBL/GenBank/DDBJ whole genome shotgun (WGS) entry which is preliminary data.</text>
</comment>
<accession>A0A2T4PXY5</accession>
<organism evidence="2 3">
    <name type="scientific">Staphylococcus warneri</name>
    <dbReference type="NCBI Taxonomy" id="1292"/>
    <lineage>
        <taxon>Bacteria</taxon>
        <taxon>Bacillati</taxon>
        <taxon>Bacillota</taxon>
        <taxon>Bacilli</taxon>
        <taxon>Bacillales</taxon>
        <taxon>Staphylococcaceae</taxon>
        <taxon>Staphylococcus</taxon>
    </lineage>
</organism>
<evidence type="ECO:0000256" key="1">
    <source>
        <dbReference type="SAM" id="Phobius"/>
    </source>
</evidence>
<feature type="transmembrane region" description="Helical" evidence="1">
    <location>
        <begin position="39"/>
        <end position="56"/>
    </location>
</feature>
<proteinExistence type="predicted"/>
<gene>
    <name evidence="2" type="ORF">BU085_11290</name>
</gene>
<keyword evidence="1" id="KW-0472">Membrane</keyword>
<dbReference type="RefSeq" id="WP_037551773.1">
    <property type="nucleotide sequence ID" value="NZ_CP054017.1"/>
</dbReference>